<evidence type="ECO:0000313" key="2">
    <source>
        <dbReference type="EMBL" id="WDF69202.1"/>
    </source>
</evidence>
<proteinExistence type="predicted"/>
<evidence type="ECO:0000313" key="3">
    <source>
        <dbReference type="Proteomes" id="UP001221558"/>
    </source>
</evidence>
<sequence>MASPYFKARRTFDFRPHPYEIGNILGAKKGFEDNHFLAKVYDLDTGHYRPLYDFHLQHFQNTSKGSEAVYFRHIWQLAEGRIAYFKSRNPFSSDRENHEYRIAKLHDFMEFLRTIDQWNVRPLEEIIVEQNTALEKQQNEILRLREKIAELELYNVSQKIMVQDDHLSTFVDLLQQIGDLELPNGRKLLRSDHQSPFYKMLCRYFSYNGKDIPINTARNYFIRKDAKDAKKGVAIPEEKKLFQIVMRNIDS</sequence>
<accession>A0ABY7WHV5</accession>
<gene>
    <name evidence="2" type="ORF">PQ465_02185</name>
</gene>
<feature type="coiled-coil region" evidence="1">
    <location>
        <begin position="127"/>
        <end position="154"/>
    </location>
</feature>
<keyword evidence="3" id="KW-1185">Reference proteome</keyword>
<protein>
    <submittedName>
        <fullName evidence="2">Uncharacterized protein</fullName>
    </submittedName>
</protein>
<organism evidence="2 3">
    <name type="scientific">Sphingobacterium oryzagri</name>
    <dbReference type="NCBI Taxonomy" id="3025669"/>
    <lineage>
        <taxon>Bacteria</taxon>
        <taxon>Pseudomonadati</taxon>
        <taxon>Bacteroidota</taxon>
        <taxon>Sphingobacteriia</taxon>
        <taxon>Sphingobacteriales</taxon>
        <taxon>Sphingobacteriaceae</taxon>
        <taxon>Sphingobacterium</taxon>
    </lineage>
</organism>
<dbReference type="Proteomes" id="UP001221558">
    <property type="component" value="Chromosome"/>
</dbReference>
<keyword evidence="1" id="KW-0175">Coiled coil</keyword>
<dbReference type="RefSeq" id="WP_274267929.1">
    <property type="nucleotide sequence ID" value="NZ_CP117880.1"/>
</dbReference>
<evidence type="ECO:0000256" key="1">
    <source>
        <dbReference type="SAM" id="Coils"/>
    </source>
</evidence>
<dbReference type="EMBL" id="CP117880">
    <property type="protein sequence ID" value="WDF69202.1"/>
    <property type="molecule type" value="Genomic_DNA"/>
</dbReference>
<reference evidence="2 3" key="1">
    <citation type="submission" date="2023-02" db="EMBL/GenBank/DDBJ databases">
        <title>Genome sequence of Sphingobacterium sp. KACC 22765.</title>
        <authorList>
            <person name="Kim S."/>
            <person name="Heo J."/>
            <person name="Kwon S.-W."/>
        </authorList>
    </citation>
    <scope>NUCLEOTIDE SEQUENCE [LARGE SCALE GENOMIC DNA]</scope>
    <source>
        <strain evidence="2 3">KACC 22765</strain>
    </source>
</reference>
<name>A0ABY7WHV5_9SPHI</name>